<dbReference type="PROSITE" id="PS50850">
    <property type="entry name" value="MFS"/>
    <property type="match status" value="1"/>
</dbReference>
<evidence type="ECO:0000256" key="1">
    <source>
        <dbReference type="ARBA" id="ARBA00004651"/>
    </source>
</evidence>
<dbReference type="Gene3D" id="1.20.1720.10">
    <property type="entry name" value="Multidrug resistance protein D"/>
    <property type="match status" value="1"/>
</dbReference>
<evidence type="ECO:0000313" key="7">
    <source>
        <dbReference type="EMBL" id="RXW33554.1"/>
    </source>
</evidence>
<dbReference type="GO" id="GO:0022857">
    <property type="term" value="F:transmembrane transporter activity"/>
    <property type="evidence" value="ECO:0007669"/>
    <property type="project" value="InterPro"/>
</dbReference>
<feature type="transmembrane region" description="Helical" evidence="5">
    <location>
        <begin position="236"/>
        <end position="255"/>
    </location>
</feature>
<dbReference type="Gene3D" id="1.20.1250.20">
    <property type="entry name" value="MFS general substrate transporter like domains"/>
    <property type="match status" value="1"/>
</dbReference>
<evidence type="ECO:0000256" key="2">
    <source>
        <dbReference type="ARBA" id="ARBA00022692"/>
    </source>
</evidence>
<feature type="transmembrane region" description="Helical" evidence="5">
    <location>
        <begin position="144"/>
        <end position="166"/>
    </location>
</feature>
<feature type="transmembrane region" description="Helical" evidence="5">
    <location>
        <begin position="210"/>
        <end position="230"/>
    </location>
</feature>
<feature type="transmembrane region" description="Helical" evidence="5">
    <location>
        <begin position="178"/>
        <end position="198"/>
    </location>
</feature>
<evidence type="ECO:0000256" key="5">
    <source>
        <dbReference type="SAM" id="Phobius"/>
    </source>
</evidence>
<comment type="subcellular location">
    <subcellularLocation>
        <location evidence="1">Cell membrane</location>
        <topology evidence="1">Multi-pass membrane protein</topology>
    </subcellularLocation>
</comment>
<evidence type="ECO:0000259" key="6">
    <source>
        <dbReference type="PROSITE" id="PS50850"/>
    </source>
</evidence>
<feature type="transmembrane region" description="Helical" evidence="5">
    <location>
        <begin position="374"/>
        <end position="397"/>
    </location>
</feature>
<dbReference type="OrthoDB" id="7375466at2"/>
<name>A0A4Q2ELU2_9ACTN</name>
<dbReference type="Pfam" id="PF07690">
    <property type="entry name" value="MFS_1"/>
    <property type="match status" value="2"/>
</dbReference>
<feature type="transmembrane region" description="Helical" evidence="5">
    <location>
        <begin position="54"/>
        <end position="74"/>
    </location>
</feature>
<dbReference type="EMBL" id="PPCV01000001">
    <property type="protein sequence ID" value="RXW33554.1"/>
    <property type="molecule type" value="Genomic_DNA"/>
</dbReference>
<dbReference type="CDD" id="cd17321">
    <property type="entry name" value="MFS_MMR_MDR_like"/>
    <property type="match status" value="1"/>
</dbReference>
<dbReference type="InterPro" id="IPR020846">
    <property type="entry name" value="MFS_dom"/>
</dbReference>
<organism evidence="7 8">
    <name type="scientific">Propioniciclava flava</name>
    <dbReference type="NCBI Taxonomy" id="2072026"/>
    <lineage>
        <taxon>Bacteria</taxon>
        <taxon>Bacillati</taxon>
        <taxon>Actinomycetota</taxon>
        <taxon>Actinomycetes</taxon>
        <taxon>Propionibacteriales</taxon>
        <taxon>Propionibacteriaceae</taxon>
        <taxon>Propioniciclava</taxon>
    </lineage>
</organism>
<sequence length="483" mass="50634">MSSPSQPTGLTRTNAQHALVLLVLFLGEFIAIFDISVANVLLPTIQRELHVGGSTASLVIAAYSAAYASSVLLSGRLGDTYGFARIFQWGVGLFGLSSLLCAFAPTLPTLVVGRVLQGLGAALLFPQVLAGVQTAVPPHWRGAGAGIFGAVLGIGSTLGQIGGAWLGRIEFLGSGWRFAFFVNVPICAAILLVGVFALRNPDRRPRSLDVLGAIYSGVGIGALVVGLALINTGALLWSWLSLLVLAVVALVLFACRQRFLWRFQDKALISREVLRSTTFIRGLGLALAFYLTQVPFYVVLTQAAQSGTGLTPTQSANLYAVLGVAFLLTSIATARLSQRVTPVVASIASVVLLASFVFLMYIPIDQLRPGNVVVFMVLALNGLAGGCIAPSIVRLALTDVPKDHASSASGMVSMSQQLANSIGTTLTAVVFVAGNSAYGVARGFGFNLLLFTAASIVVLALTGSFACHRRSRRIATTNAGRQK</sequence>
<comment type="caution">
    <text evidence="7">The sequence shown here is derived from an EMBL/GenBank/DDBJ whole genome shotgun (WGS) entry which is preliminary data.</text>
</comment>
<proteinExistence type="predicted"/>
<dbReference type="PANTHER" id="PTHR42718">
    <property type="entry name" value="MAJOR FACILITATOR SUPERFAMILY MULTIDRUG TRANSPORTER MFSC"/>
    <property type="match status" value="1"/>
</dbReference>
<dbReference type="InterPro" id="IPR011701">
    <property type="entry name" value="MFS"/>
</dbReference>
<feature type="transmembrane region" description="Helical" evidence="5">
    <location>
        <begin position="20"/>
        <end position="42"/>
    </location>
</feature>
<keyword evidence="8" id="KW-1185">Reference proteome</keyword>
<feature type="transmembrane region" description="Helical" evidence="5">
    <location>
        <begin position="444"/>
        <end position="467"/>
    </location>
</feature>
<dbReference type="SUPFAM" id="SSF103473">
    <property type="entry name" value="MFS general substrate transporter"/>
    <property type="match status" value="2"/>
</dbReference>
<keyword evidence="3 5" id="KW-1133">Transmembrane helix</keyword>
<keyword evidence="4 5" id="KW-0472">Membrane</keyword>
<dbReference type="InterPro" id="IPR036259">
    <property type="entry name" value="MFS_trans_sf"/>
</dbReference>
<feature type="transmembrane region" description="Helical" evidence="5">
    <location>
        <begin position="318"/>
        <end position="336"/>
    </location>
</feature>
<accession>A0A4Q2ELU2</accession>
<evidence type="ECO:0000256" key="4">
    <source>
        <dbReference type="ARBA" id="ARBA00023136"/>
    </source>
</evidence>
<protein>
    <recommendedName>
        <fullName evidence="6">Major facilitator superfamily (MFS) profile domain-containing protein</fullName>
    </recommendedName>
</protein>
<reference evidence="7 8" key="1">
    <citation type="submission" date="2018-01" db="EMBL/GenBank/DDBJ databases">
        <title>Lactibacter flavus gen. nov., sp. nov., a novel bacterium of the family Propionibacteriaceae isolated from raw milk and dairy products.</title>
        <authorList>
            <person name="Wenning M."/>
            <person name="Breitenwieser F."/>
            <person name="Huptas C."/>
            <person name="von Neubeck M."/>
            <person name="Busse H.-J."/>
            <person name="Scherer S."/>
        </authorList>
    </citation>
    <scope>NUCLEOTIDE SEQUENCE [LARGE SCALE GENOMIC DNA]</scope>
    <source>
        <strain evidence="7 8">VG341</strain>
    </source>
</reference>
<feature type="transmembrane region" description="Helical" evidence="5">
    <location>
        <begin position="343"/>
        <end position="362"/>
    </location>
</feature>
<dbReference type="GO" id="GO:0005886">
    <property type="term" value="C:plasma membrane"/>
    <property type="evidence" value="ECO:0007669"/>
    <property type="project" value="UniProtKB-SubCell"/>
</dbReference>
<gene>
    <name evidence="7" type="ORF">C1706_02035</name>
</gene>
<feature type="transmembrane region" description="Helical" evidence="5">
    <location>
        <begin position="86"/>
        <end position="105"/>
    </location>
</feature>
<dbReference type="AlphaFoldDB" id="A0A4Q2ELU2"/>
<feature type="transmembrane region" description="Helical" evidence="5">
    <location>
        <begin position="418"/>
        <end position="438"/>
    </location>
</feature>
<feature type="domain" description="Major facilitator superfamily (MFS) profile" evidence="6">
    <location>
        <begin position="20"/>
        <end position="472"/>
    </location>
</feature>
<evidence type="ECO:0000313" key="8">
    <source>
        <dbReference type="Proteomes" id="UP000290624"/>
    </source>
</evidence>
<dbReference type="PANTHER" id="PTHR42718:SF39">
    <property type="entry name" value="ACTINORHODIN TRANSPORTER-RELATED"/>
    <property type="match status" value="1"/>
</dbReference>
<evidence type="ECO:0000256" key="3">
    <source>
        <dbReference type="ARBA" id="ARBA00022989"/>
    </source>
</evidence>
<feature type="transmembrane region" description="Helical" evidence="5">
    <location>
        <begin position="276"/>
        <end position="298"/>
    </location>
</feature>
<dbReference type="Proteomes" id="UP000290624">
    <property type="component" value="Unassembled WGS sequence"/>
</dbReference>
<keyword evidence="2 5" id="KW-0812">Transmembrane</keyword>
<dbReference type="RefSeq" id="WP_129457521.1">
    <property type="nucleotide sequence ID" value="NZ_PPCV01000001.1"/>
</dbReference>